<dbReference type="PANTHER" id="PTHR11480">
    <property type="entry name" value="SAPOSIN-RELATED"/>
    <property type="match status" value="1"/>
</dbReference>
<dbReference type="PROSITE" id="PS51110">
    <property type="entry name" value="SAP_A"/>
    <property type="match status" value="3"/>
</dbReference>
<evidence type="ECO:0000313" key="10">
    <source>
        <dbReference type="EMBL" id="CAF0989620.1"/>
    </source>
</evidence>
<dbReference type="InterPro" id="IPR007856">
    <property type="entry name" value="SapB_1"/>
</dbReference>
<name>A0A814FSQ8_9BILA</name>
<reference evidence="10" key="1">
    <citation type="submission" date="2021-02" db="EMBL/GenBank/DDBJ databases">
        <authorList>
            <person name="Nowell W R."/>
        </authorList>
    </citation>
    <scope>NUCLEOTIDE SEQUENCE</scope>
</reference>
<dbReference type="Proteomes" id="UP000663854">
    <property type="component" value="Unassembled WGS sequence"/>
</dbReference>
<comment type="caution">
    <text evidence="10">The sequence shown here is derived from an EMBL/GenBank/DDBJ whole genome shotgun (WGS) entry which is preliminary data.</text>
</comment>
<feature type="domain" description="Saposin A-type" evidence="9">
    <location>
        <begin position="1573"/>
        <end position="1613"/>
    </location>
</feature>
<dbReference type="SUPFAM" id="SSF47862">
    <property type="entry name" value="Saposin"/>
    <property type="match status" value="11"/>
</dbReference>
<keyword evidence="3 7" id="KW-0732">Signal</keyword>
<evidence type="ECO:0000256" key="3">
    <source>
        <dbReference type="ARBA" id="ARBA00022729"/>
    </source>
</evidence>
<feature type="domain" description="Saposin B-type" evidence="8">
    <location>
        <begin position="64"/>
        <end position="146"/>
    </location>
</feature>
<dbReference type="GO" id="GO:0006665">
    <property type="term" value="P:sphingolipid metabolic process"/>
    <property type="evidence" value="ECO:0007669"/>
    <property type="project" value="InterPro"/>
</dbReference>
<protein>
    <recommendedName>
        <fullName evidence="14">Proactivator polypeptide</fullName>
    </recommendedName>
</protein>
<keyword evidence="6" id="KW-0325">Glycoprotein</keyword>
<dbReference type="SMART" id="SM00741">
    <property type="entry name" value="SapB"/>
    <property type="match status" value="12"/>
</dbReference>
<feature type="domain" description="Saposin A-type" evidence="9">
    <location>
        <begin position="153"/>
        <end position="193"/>
    </location>
</feature>
<accession>A0A814FSQ8</accession>
<sequence length="1616" mass="184980">MAKALFVTYLIALSIGLATGYALECAVGPAYWCKSFENAQNCGAIQHCTDTVWSHDDKHELVASTTTCQWCQRIFQNTHKGFDVLADNENLMISTLSSECKSLLPNDLSTKCMNIIQNYGTSVISLIKKQRYATLCRLMNMCTSEPVTEKPPVNLGRNRCTWGPAYWCSSLSNTRECNSIEHCSKQIWSQQAIEKKENDSVCQYCEYIIKRLHTIINDNTTQINVENWLAEACLMFKKKEMIDECVKTMSYYAKEILVLINNNIDPGIICHLGQMCKDATIIKRINIDDEEIKPVSFNEQSKILCNVIVHATHDLYVNQHKSQSDIQTFLKHDCQKLSTSELTKKCEDLVDRYGHNIYTYVSKNMELSKVCDKIDLFTDPTTSQSSPHAHCDLCTYVLSTTKYMLETKQSEDKVLHYIDEQLCSHWDGEMKKNCKYVIETYGKDFIDNIQHGTQPILLCTYFQVCLNEIIDEKSPIQKNEMHSFFKKNICDHLGPFEDSCNALIEKDTTRLFKTLVNDMEGDVLCQMFGICLTKMSFIDNLSINDNKNKCKRCIDDFTRRKHIAEKLLHHSSEFLHHLCGQLPQEDECTKAVDDSINKLVQFIQSLNPQGICVELKICNETLLKEIEPLRITASDNIISQEVIVYIKNEICARLGPLSNLCNNVIDSEGASLFALIAKKIDPHKVCHVIDACPTTTAFENCNDKCECCVSKIENYQGQLATFLQTMLTTTNAICERIPDSESCREVAAEFKSTIDKTIDGFNAKRICQLLTHCSATPVECNMDSDKCQCCQNHLNFRQNNFRTVINELATFVGSSCNDNESHSLIHSAHQEVLNQINQINSLTFCQHFGLCLSKSSLRSIPFLSELMTTFYLNFGSSIEKFSDNLCLNFGDLKPICEHLMGSTQSTHYINIYMALLKNDPKLIDDELRKPKTDTCDKCKNATQSSKDFLLNELESVRNILLQTCEICSAKDRCQNLINQRFNNLKSYLNNINPEQFCQSIHLCSISLNNKCSTCIERLQLRKDGILQAIDRLTGYFRDLCQKHAETKQCQIYIQQIHDLIQISFEEFDPKETCNLIGFCTTDGTENKMNFDKYEKDLVDEIDKNICSTLGPFEILCKSVIHGDTKQIQKLKINYDIKDLMQIDDKLTENLSKTQDLDEFEHDKCKCCIFRIIRRKRHIKFLGDRIFISLIRSCKHCPTKHKCRHHWRMAKLRFDTRIKHINPKRVCKHLGFCNKSLLCNNMGGFQEICEETIQSEIKEIKPIDNSNSTCILCEYIMNILSNYINYQSTEEEIEENLQKICNLIPSILQEQCYDYIDNYGPSIITTLLQEFNLSTICHKLNLCTNQMKISITYLTKANASTCGICDYISTYLHFALKRDSNEKSLQHALSTVCSHLIINIDYSKCQTIVLLFSPYIQKLELNPGQNFCKQLTICQTPMIELQPAISIKKEDKILENILLKQPHVNKVLIKDKKKDSGIIENFNLTPKCTLCHYVISYLDAALKNNKSEEAIQQALEKVCTILPSKERTECDELITSYGPVLAELIAASADPDTACRYLKMCPDSISKTSTTTTTTMRYGKCIFGMKYWCATPENAKLCNAVELCERQVWSKKNILVN</sequence>
<feature type="domain" description="Saposin B-type" evidence="8">
    <location>
        <begin position="1357"/>
        <end position="1437"/>
    </location>
</feature>
<evidence type="ECO:0000256" key="2">
    <source>
        <dbReference type="ARBA" id="ARBA00022525"/>
    </source>
</evidence>
<gene>
    <name evidence="11" type="ORF">JXQ802_LOCUS17649</name>
    <name evidence="10" type="ORF">PYM288_LOCUS14044</name>
</gene>
<evidence type="ECO:0000259" key="9">
    <source>
        <dbReference type="PROSITE" id="PS51110"/>
    </source>
</evidence>
<feature type="domain" description="Saposin B-type" evidence="8">
    <location>
        <begin position="1483"/>
        <end position="1564"/>
    </location>
</feature>
<dbReference type="InterPro" id="IPR051428">
    <property type="entry name" value="Sphingo_Act-Surfact_Prot"/>
</dbReference>
<evidence type="ECO:0000259" key="8">
    <source>
        <dbReference type="PROSITE" id="PS50015"/>
    </source>
</evidence>
<evidence type="ECO:0000256" key="7">
    <source>
        <dbReference type="SAM" id="SignalP"/>
    </source>
</evidence>
<evidence type="ECO:0000256" key="1">
    <source>
        <dbReference type="ARBA" id="ARBA00004613"/>
    </source>
</evidence>
<comment type="subcellular location">
    <subcellularLocation>
        <location evidence="1">Secreted</location>
    </subcellularLocation>
</comment>
<dbReference type="Pfam" id="PF03489">
    <property type="entry name" value="SapB_2"/>
    <property type="match status" value="3"/>
</dbReference>
<dbReference type="GO" id="GO:0016020">
    <property type="term" value="C:membrane"/>
    <property type="evidence" value="ECO:0007669"/>
    <property type="project" value="GOC"/>
</dbReference>
<proteinExistence type="predicted"/>
<dbReference type="EMBL" id="CAJNOH010000297">
    <property type="protein sequence ID" value="CAF0989620.1"/>
    <property type="molecule type" value="Genomic_DNA"/>
</dbReference>
<feature type="domain" description="Saposin B-type" evidence="8">
    <location>
        <begin position="198"/>
        <end position="280"/>
    </location>
</feature>
<evidence type="ECO:0000313" key="12">
    <source>
        <dbReference type="Proteomes" id="UP000663854"/>
    </source>
</evidence>
<keyword evidence="5" id="KW-1015">Disulfide bond</keyword>
<evidence type="ECO:0008006" key="14">
    <source>
        <dbReference type="Google" id="ProtNLM"/>
    </source>
</evidence>
<dbReference type="InterPro" id="IPR008139">
    <property type="entry name" value="SaposinB_dom"/>
</dbReference>
<feature type="domain" description="Saposin B-type" evidence="8">
    <location>
        <begin position="298"/>
        <end position="382"/>
    </location>
</feature>
<evidence type="ECO:0000256" key="6">
    <source>
        <dbReference type="ARBA" id="ARBA00023180"/>
    </source>
</evidence>
<dbReference type="InterPro" id="IPR011001">
    <property type="entry name" value="Saposin-like"/>
</dbReference>
<organism evidence="10 12">
    <name type="scientific">Rotaria sordida</name>
    <dbReference type="NCBI Taxonomy" id="392033"/>
    <lineage>
        <taxon>Eukaryota</taxon>
        <taxon>Metazoa</taxon>
        <taxon>Spiralia</taxon>
        <taxon>Gnathifera</taxon>
        <taxon>Rotifera</taxon>
        <taxon>Eurotatoria</taxon>
        <taxon>Bdelloidea</taxon>
        <taxon>Philodinida</taxon>
        <taxon>Philodinidae</taxon>
        <taxon>Rotaria</taxon>
    </lineage>
</organism>
<dbReference type="Gene3D" id="1.10.225.10">
    <property type="entry name" value="Saposin-like"/>
    <property type="match status" value="11"/>
</dbReference>
<dbReference type="GO" id="GO:0005764">
    <property type="term" value="C:lysosome"/>
    <property type="evidence" value="ECO:0007669"/>
    <property type="project" value="InterPro"/>
</dbReference>
<evidence type="ECO:0000256" key="5">
    <source>
        <dbReference type="ARBA" id="ARBA00023157"/>
    </source>
</evidence>
<keyword evidence="4" id="KW-0677">Repeat</keyword>
<keyword evidence="2" id="KW-0964">Secreted</keyword>
<dbReference type="SMART" id="SM00162">
    <property type="entry name" value="SAPA"/>
    <property type="match status" value="3"/>
</dbReference>
<evidence type="ECO:0000256" key="4">
    <source>
        <dbReference type="ARBA" id="ARBA00022737"/>
    </source>
</evidence>
<dbReference type="PRINTS" id="PR01797">
    <property type="entry name" value="SAPOSIN"/>
</dbReference>
<feature type="signal peptide" evidence="7">
    <location>
        <begin position="1"/>
        <end position="22"/>
    </location>
</feature>
<dbReference type="Proteomes" id="UP000663870">
    <property type="component" value="Unassembled WGS sequence"/>
</dbReference>
<evidence type="ECO:0000313" key="13">
    <source>
        <dbReference type="Proteomes" id="UP000663870"/>
    </source>
</evidence>
<feature type="chain" id="PRO_5036410098" description="Proactivator polypeptide" evidence="7">
    <location>
        <begin position="23"/>
        <end position="1616"/>
    </location>
</feature>
<dbReference type="InterPro" id="IPR008373">
    <property type="entry name" value="Saposin"/>
</dbReference>
<feature type="domain" description="Saposin B-type" evidence="8">
    <location>
        <begin position="611"/>
        <end position="696"/>
    </location>
</feature>
<feature type="domain" description="Saposin B-type" evidence="8">
    <location>
        <begin position="931"/>
        <end position="1007"/>
    </location>
</feature>
<dbReference type="InterPro" id="IPR003119">
    <property type="entry name" value="SAP_A"/>
</dbReference>
<dbReference type="InterPro" id="IPR008138">
    <property type="entry name" value="SapB_2"/>
</dbReference>
<dbReference type="GO" id="GO:0005576">
    <property type="term" value="C:extracellular region"/>
    <property type="evidence" value="ECO:0007669"/>
    <property type="project" value="UniProtKB-SubCell"/>
</dbReference>
<feature type="domain" description="Saposin A-type" evidence="9">
    <location>
        <begin position="18"/>
        <end position="58"/>
    </location>
</feature>
<feature type="domain" description="Saposin B-type" evidence="8">
    <location>
        <begin position="387"/>
        <end position="469"/>
    </location>
</feature>
<evidence type="ECO:0000313" key="11">
    <source>
        <dbReference type="EMBL" id="CAF1070284.1"/>
    </source>
</evidence>
<dbReference type="EMBL" id="CAJNOL010000450">
    <property type="protein sequence ID" value="CAF1070284.1"/>
    <property type="molecule type" value="Genomic_DNA"/>
</dbReference>
<feature type="domain" description="Saposin B-type" evidence="8">
    <location>
        <begin position="1265"/>
        <end position="1346"/>
    </location>
</feature>
<keyword evidence="13" id="KW-1185">Reference proteome</keyword>
<dbReference type="PROSITE" id="PS50015">
    <property type="entry name" value="SAP_B"/>
    <property type="match status" value="9"/>
</dbReference>
<dbReference type="Pfam" id="PF02199">
    <property type="entry name" value="SapA"/>
    <property type="match status" value="3"/>
</dbReference>
<dbReference type="Pfam" id="PF05184">
    <property type="entry name" value="SapB_1"/>
    <property type="match status" value="2"/>
</dbReference>